<dbReference type="Proteomes" id="UP000532373">
    <property type="component" value="Unassembled WGS sequence"/>
</dbReference>
<protein>
    <submittedName>
        <fullName evidence="2">Uncharacterized protein</fullName>
    </submittedName>
</protein>
<sequence>MREDEIGLNEGDARDVSPDGRTVIRRSMGYLPGDIHEISPVYSINVFDAKSRELVLAIGRYREFDSSHEWQPDGAALVRIGPVRLRISTAEGNWSMDRDGWQAHPLDGDIAAAHALLDPHFPVSRYRLMADRTEQSSTKRTRQRLKDAALIAVFCIATGVTIYLYATGQTEMQKLFRFADEYTRSK</sequence>
<proteinExistence type="predicted"/>
<keyword evidence="1" id="KW-0472">Membrane</keyword>
<evidence type="ECO:0000313" key="3">
    <source>
        <dbReference type="Proteomes" id="UP000532373"/>
    </source>
</evidence>
<gene>
    <name evidence="2" type="ORF">HNQ96_005350</name>
</gene>
<organism evidence="2 3">
    <name type="scientific">Aminobacter carboxidus</name>
    <dbReference type="NCBI Taxonomy" id="376165"/>
    <lineage>
        <taxon>Bacteria</taxon>
        <taxon>Pseudomonadati</taxon>
        <taxon>Pseudomonadota</taxon>
        <taxon>Alphaproteobacteria</taxon>
        <taxon>Hyphomicrobiales</taxon>
        <taxon>Phyllobacteriaceae</taxon>
        <taxon>Aminobacter</taxon>
    </lineage>
</organism>
<keyword evidence="1" id="KW-0812">Transmembrane</keyword>
<accession>A0A8E1WL76</accession>
<keyword evidence="1" id="KW-1133">Transmembrane helix</keyword>
<feature type="transmembrane region" description="Helical" evidence="1">
    <location>
        <begin position="148"/>
        <end position="166"/>
    </location>
</feature>
<evidence type="ECO:0000256" key="1">
    <source>
        <dbReference type="SAM" id="Phobius"/>
    </source>
</evidence>
<name>A0A8E1WL76_9HYPH</name>
<dbReference type="AlphaFoldDB" id="A0A8E1WL76"/>
<evidence type="ECO:0000313" key="2">
    <source>
        <dbReference type="EMBL" id="MBB6469460.1"/>
    </source>
</evidence>
<reference evidence="2 3" key="1">
    <citation type="submission" date="2020-08" db="EMBL/GenBank/DDBJ databases">
        <title>Genomic Encyclopedia of Type Strains, Phase IV (KMG-IV): sequencing the most valuable type-strain genomes for metagenomic binning, comparative biology and taxonomic classification.</title>
        <authorList>
            <person name="Goeker M."/>
        </authorList>
    </citation>
    <scope>NUCLEOTIDE SEQUENCE [LARGE SCALE GENOMIC DNA]</scope>
    <source>
        <strain evidence="2 3">DSM 17454</strain>
    </source>
</reference>
<comment type="caution">
    <text evidence="2">The sequence shown here is derived from an EMBL/GenBank/DDBJ whole genome shotgun (WGS) entry which is preliminary data.</text>
</comment>
<dbReference type="EMBL" id="JACHGI010000016">
    <property type="protein sequence ID" value="MBB6469460.1"/>
    <property type="molecule type" value="Genomic_DNA"/>
</dbReference>